<dbReference type="InterPro" id="IPR024079">
    <property type="entry name" value="MetalloPept_cat_dom_sf"/>
</dbReference>
<dbReference type="EMBL" id="JADNYJ010000139">
    <property type="protein sequence ID" value="KAF8880576.1"/>
    <property type="molecule type" value="Genomic_DNA"/>
</dbReference>
<dbReference type="Proteomes" id="UP000724874">
    <property type="component" value="Unassembled WGS sequence"/>
</dbReference>
<evidence type="ECO:0000313" key="1">
    <source>
        <dbReference type="EMBL" id="KAF8880576.1"/>
    </source>
</evidence>
<keyword evidence="2" id="KW-1185">Reference proteome</keyword>
<comment type="caution">
    <text evidence="1">The sequence shown here is derived from an EMBL/GenBank/DDBJ whole genome shotgun (WGS) entry which is preliminary data.</text>
</comment>
<proteinExistence type="predicted"/>
<dbReference type="Gene3D" id="3.40.390.10">
    <property type="entry name" value="Collagenase (Catalytic Domain)"/>
    <property type="match status" value="1"/>
</dbReference>
<organism evidence="1 2">
    <name type="scientific">Gymnopilus junonius</name>
    <name type="common">Spectacular rustgill mushroom</name>
    <name type="synonym">Gymnopilus spectabilis subsp. junonius</name>
    <dbReference type="NCBI Taxonomy" id="109634"/>
    <lineage>
        <taxon>Eukaryota</taxon>
        <taxon>Fungi</taxon>
        <taxon>Dikarya</taxon>
        <taxon>Basidiomycota</taxon>
        <taxon>Agaricomycotina</taxon>
        <taxon>Agaricomycetes</taxon>
        <taxon>Agaricomycetidae</taxon>
        <taxon>Agaricales</taxon>
        <taxon>Agaricineae</taxon>
        <taxon>Hymenogastraceae</taxon>
        <taxon>Gymnopilus</taxon>
    </lineage>
</organism>
<name>A0A9P5NFK5_GYMJU</name>
<evidence type="ECO:0000313" key="2">
    <source>
        <dbReference type="Proteomes" id="UP000724874"/>
    </source>
</evidence>
<dbReference type="OrthoDB" id="3067737at2759"/>
<accession>A0A9P5NFK5</accession>
<dbReference type="GO" id="GO:0008237">
    <property type="term" value="F:metallopeptidase activity"/>
    <property type="evidence" value="ECO:0007669"/>
    <property type="project" value="InterPro"/>
</dbReference>
<gene>
    <name evidence="1" type="ORF">CPB84DRAFT_262973</name>
</gene>
<reference evidence="1" key="1">
    <citation type="submission" date="2020-11" db="EMBL/GenBank/DDBJ databases">
        <authorList>
            <consortium name="DOE Joint Genome Institute"/>
            <person name="Ahrendt S."/>
            <person name="Riley R."/>
            <person name="Andreopoulos W."/>
            <person name="LaButti K."/>
            <person name="Pangilinan J."/>
            <person name="Ruiz-duenas F.J."/>
            <person name="Barrasa J.M."/>
            <person name="Sanchez-Garcia M."/>
            <person name="Camarero S."/>
            <person name="Miyauchi S."/>
            <person name="Serrano A."/>
            <person name="Linde D."/>
            <person name="Babiker R."/>
            <person name="Drula E."/>
            <person name="Ayuso-Fernandez I."/>
            <person name="Pacheco R."/>
            <person name="Padilla G."/>
            <person name="Ferreira P."/>
            <person name="Barriuso J."/>
            <person name="Kellner H."/>
            <person name="Castanera R."/>
            <person name="Alfaro M."/>
            <person name="Ramirez L."/>
            <person name="Pisabarro A.G."/>
            <person name="Kuo A."/>
            <person name="Tritt A."/>
            <person name="Lipzen A."/>
            <person name="He G."/>
            <person name="Yan M."/>
            <person name="Ng V."/>
            <person name="Cullen D."/>
            <person name="Martin F."/>
            <person name="Rosso M.-N."/>
            <person name="Henrissat B."/>
            <person name="Hibbett D."/>
            <person name="Martinez A.T."/>
            <person name="Grigoriev I.V."/>
        </authorList>
    </citation>
    <scope>NUCLEOTIDE SEQUENCE</scope>
    <source>
        <strain evidence="1">AH 44721</strain>
    </source>
</reference>
<protein>
    <submittedName>
        <fullName evidence="1">Uncharacterized protein</fullName>
    </submittedName>
</protein>
<dbReference type="AlphaFoldDB" id="A0A9P5NFK5"/>
<sequence>MRIANEQISKMQTVLNGPNPKSHPAVVAAFGTNVNIFEIKSGVAKLQTETFFVDSADARPDVTQGATNDRDKHVLFGSSYFAGNDDKMRAGTVIHELAHTINKDVDHFKTDGSPYDFGAKPDTKNFLVGYSHMKDLKALRSDQMHKNTDSYCVFGEEDAKLARWALEEEDLDDQSSCVALTKRVPITLRIRLPQNR</sequence>